<dbReference type="InterPro" id="IPR000504">
    <property type="entry name" value="RRM_dom"/>
</dbReference>
<feature type="compositionally biased region" description="Acidic residues" evidence="15">
    <location>
        <begin position="1014"/>
        <end position="1024"/>
    </location>
</feature>
<dbReference type="GO" id="GO:0140999">
    <property type="term" value="F:histone H3K4 trimethyltransferase activity"/>
    <property type="evidence" value="ECO:0007669"/>
    <property type="project" value="UniProtKB-EC"/>
</dbReference>
<dbReference type="EMBL" id="JARK01001354">
    <property type="protein sequence ID" value="EYC21964.1"/>
    <property type="molecule type" value="Genomic_DNA"/>
</dbReference>
<evidence type="ECO:0000259" key="16">
    <source>
        <dbReference type="PROSITE" id="PS50280"/>
    </source>
</evidence>
<dbReference type="Gene3D" id="2.170.270.10">
    <property type="entry name" value="SET domain"/>
    <property type="match status" value="1"/>
</dbReference>
<comment type="catalytic activity">
    <reaction evidence="11">
        <text>L-lysyl(4)-[histone H3] + 3 S-adenosyl-L-methionine = N(6),N(6),N(6)-trimethyl-L-lysyl(4)-[histone H3] + 3 S-adenosyl-L-homocysteine + 3 H(+)</text>
        <dbReference type="Rhea" id="RHEA:60260"/>
        <dbReference type="Rhea" id="RHEA-COMP:15537"/>
        <dbReference type="Rhea" id="RHEA-COMP:15547"/>
        <dbReference type="ChEBI" id="CHEBI:15378"/>
        <dbReference type="ChEBI" id="CHEBI:29969"/>
        <dbReference type="ChEBI" id="CHEBI:57856"/>
        <dbReference type="ChEBI" id="CHEBI:59789"/>
        <dbReference type="ChEBI" id="CHEBI:61961"/>
        <dbReference type="EC" id="2.1.1.354"/>
    </reaction>
</comment>
<proteinExistence type="predicted"/>
<evidence type="ECO:0000256" key="11">
    <source>
        <dbReference type="ARBA" id="ARBA00047571"/>
    </source>
</evidence>
<sequence>MRSSTGEAGDRKAAPAPRPSHGPGPPRPHPPHGAQQGPRNYKTLYDKELGAKETIRRYNGHIPGHPKYDVKLPLSDPRNHYIQFRTVAQADLPVPSFTVDRNTIFYPKVEVAMFELNDNVNKAFLKQLANKVAPPIDLDVFYHPTTKKHMGMAMIVFPTFQEARKFVQEYNGKAVMGSQVSCCHDPYFTLLSQRYEDATGEEMRIPVHLKSLEETILNTRRSQYATKNQALHRGHASTSSLPLVEEPHQIDMDMESPSTSGVNVIRRSLEKRNDPSTPLTGTPMPCTPLAEVSTPKWKDSTPGRPRTPPCEPPPSLPPAPPVVPLPTVIPPPNAFVPHIPPPMMPPFHPGTSDAEVRGTISSEEVPCRNTWNNSEYYNSYMGAFNMNNYFYNLPSPTWPAHNNLQITNSFAPSAASYCLPQPNQESQRSGAENRHGYAGFDPDRPDSRRLNRGYASCDSEPCPRNYYRSPRQDHSRSEGYARGSGRYPVERTWESRRRYRRVFLSERRRGRNSRTREFYRKDGYVVRRYHYRGSSPDYSSRERHGDFNNNDSEALESLALPPPRKKSRWDEGEVSEKPSPSPRKKSRWDDPGDADFSSSQSQPGPSGAAIPPMPPIPPIFGMAYPPPPPYSAMPSEGSVAFPPGYPHPSIAAPVSGSGAPSEKATTSQPEPPQESRRGKRESRGRPHKKKKKKRRRHSSDTSSTSSSSSSLNIGEYLRVEKKEMSTKYISREREGREKTIVEEIKTITKRKKYMVTESKRNDLKQTPGLQKISSDESEERVDAEGRDSDNEKTPSPSKISEKEKKVEGHRWSSSSTESDMELSRKKEKKHEKTLSASSSLHDLSSRTPVPPIVAPPPPPSAVFSPGNQPLPQAAAAATPTLPPPPPPAIGLPLPPPGANMPLPPTHLPPPPFPLPPMNPAIPMGAPGFNPLLPPPNFCAPPPQVYMKREFPKVALRFVEDSLPHKPTSSGPSQLTLADRVASIFGADTLGEPSTSTKGARPGSSASQRQGSDEAVYDDVDDMDVDVGSSISPPPEDSMKNGRGQRRTRRKTADRQRRQFAKNVAVVCEATEKTIGEEIVDVVTKDFYKRVEGVSFEILEEVLAELRHELEEQKRNEAQEALRAQAQMVTPEKPSDVAQFCSPLAASLSATPEKLGAFPFTINMPKLPSFRRKVRPPSPESESESRSPFVRKRGDESDDSDAAQKSSSSSPSPSSSESSDEVVLRRKKQTHRYRSESVSGSESSSEQSSSELEPRTSTSSPSSKSAEKPDSSSAAASSAVSTASSVASSSESSPPSDDEEQDASTATEEPIAVPAAPVPVPAPVPEKQKEEIPLWKEILSNSSMDWSETLPRTLYHVGLTEHCYFMLPKEKESVPVVKNDNIKLQIEVTIKDKNEKVVAPQKQVKPRADRELLGLFPRESRPPPKPQVVYPPWTLEERNKHIYNWDCCFDPEDQEYLKQAWLQLQPSGENAPPAPWVRPLRFNFASWADKPRLLDKPVKRGRVDQYFADPELDGILPIEDGCARTRGYFKMSAKEKRSLIRRPEDEQRDRTVISERDEAAVRHNLVVTKESRSMHRRLLTTMGDTNTDFFKVNQLKYRKKMIKFARSRIHGWGLYAMEAIAPDDMIVEYVGQKVRNTVADVREKAYERRGIGSSYLFRIDDTTVIDATRMGNFARFINHSCQPNCYAKVVTVDGDKRIVIYSKTLINKGDEITYDYKFPIEDDKVDCLCGAPNCRGTLN</sequence>
<feature type="region of interest" description="Disordered" evidence="15">
    <location>
        <begin position="987"/>
        <end position="1056"/>
    </location>
</feature>
<feature type="compositionally biased region" description="Pro residues" evidence="15">
    <location>
        <begin position="880"/>
        <end position="913"/>
    </location>
</feature>
<dbReference type="SUPFAM" id="SSF82199">
    <property type="entry name" value="SET domain"/>
    <property type="match status" value="1"/>
</dbReference>
<feature type="region of interest" description="Disordered" evidence="15">
    <location>
        <begin position="747"/>
        <end position="913"/>
    </location>
</feature>
<feature type="compositionally biased region" description="Pro residues" evidence="15">
    <location>
        <begin position="848"/>
        <end position="860"/>
    </location>
</feature>
<feature type="compositionally biased region" description="Low complexity" evidence="15">
    <location>
        <begin position="1270"/>
        <end position="1294"/>
    </location>
</feature>
<feature type="compositionally biased region" description="Basic and acidic residues" evidence="15">
    <location>
        <begin position="799"/>
        <end position="810"/>
    </location>
</feature>
<feature type="compositionally biased region" description="Low complexity" evidence="15">
    <location>
        <begin position="597"/>
        <end position="610"/>
    </location>
</feature>
<evidence type="ECO:0000256" key="8">
    <source>
        <dbReference type="ARBA" id="ARBA00023015"/>
    </source>
</evidence>
<dbReference type="PROSITE" id="PS50280">
    <property type="entry name" value="SET"/>
    <property type="match status" value="1"/>
</dbReference>
<feature type="compositionally biased region" description="Basic and acidic residues" evidence="15">
    <location>
        <begin position="673"/>
        <end position="684"/>
    </location>
</feature>
<feature type="compositionally biased region" description="Basic and acidic residues" evidence="15">
    <location>
        <begin position="717"/>
        <end position="735"/>
    </location>
</feature>
<dbReference type="SMART" id="SM00360">
    <property type="entry name" value="RRM"/>
    <property type="match status" value="1"/>
</dbReference>
<feature type="compositionally biased region" description="Basic and acidic residues" evidence="15">
    <location>
        <begin position="431"/>
        <end position="449"/>
    </location>
</feature>
<keyword evidence="4" id="KW-0808">Transferase</keyword>
<evidence type="ECO:0000256" key="15">
    <source>
        <dbReference type="SAM" id="MobiDB-lite"/>
    </source>
</evidence>
<keyword evidence="14" id="KW-0175">Coiled coil</keyword>
<feature type="coiled-coil region" evidence="14">
    <location>
        <begin position="1095"/>
        <end position="1126"/>
    </location>
</feature>
<evidence type="ECO:0000256" key="10">
    <source>
        <dbReference type="ARBA" id="ARBA00023242"/>
    </source>
</evidence>
<evidence type="ECO:0000256" key="9">
    <source>
        <dbReference type="ARBA" id="ARBA00023163"/>
    </source>
</evidence>
<evidence type="ECO:0000256" key="2">
    <source>
        <dbReference type="ARBA" id="ARBA00012182"/>
    </source>
</evidence>
<evidence type="ECO:0000256" key="14">
    <source>
        <dbReference type="SAM" id="Coils"/>
    </source>
</evidence>
<dbReference type="GO" id="GO:0048188">
    <property type="term" value="C:Set1C/COMPASS complex"/>
    <property type="evidence" value="ECO:0007669"/>
    <property type="project" value="InterPro"/>
</dbReference>
<dbReference type="PANTHER" id="PTHR45814">
    <property type="entry name" value="HISTONE-LYSINE N-METHYLTRANSFERASE SETD1"/>
    <property type="match status" value="1"/>
</dbReference>
<feature type="region of interest" description="Disordered" evidence="15">
    <location>
        <begin position="1168"/>
        <end position="1327"/>
    </location>
</feature>
<evidence type="ECO:0000256" key="1">
    <source>
        <dbReference type="ARBA" id="ARBA00004123"/>
    </source>
</evidence>
<feature type="compositionally biased region" description="Pro residues" evidence="15">
    <location>
        <begin position="305"/>
        <end position="318"/>
    </location>
</feature>
<gene>
    <name evidence="18" type="primary">Acey_s0018.g3635</name>
    <name evidence="18" type="synonym">Acey-set-2</name>
    <name evidence="18" type="ORF">Y032_0018g3635</name>
</gene>
<name>A0A016V2S4_9BILA</name>
<evidence type="ECO:0000256" key="3">
    <source>
        <dbReference type="ARBA" id="ARBA00022603"/>
    </source>
</evidence>
<dbReference type="InterPro" id="IPR003616">
    <property type="entry name" value="Post-SET_dom"/>
</dbReference>
<dbReference type="GO" id="GO:0032259">
    <property type="term" value="P:methylation"/>
    <property type="evidence" value="ECO:0007669"/>
    <property type="project" value="UniProtKB-KW"/>
</dbReference>
<keyword evidence="10" id="KW-0539">Nucleus</keyword>
<dbReference type="InterPro" id="IPR012677">
    <property type="entry name" value="Nucleotide-bd_a/b_plait_sf"/>
</dbReference>
<dbReference type="InterPro" id="IPR044570">
    <property type="entry name" value="Set1-like"/>
</dbReference>
<feature type="compositionally biased region" description="Pro residues" evidence="15">
    <location>
        <begin position="16"/>
        <end position="28"/>
    </location>
</feature>
<dbReference type="InterPro" id="IPR024657">
    <property type="entry name" value="COMPASS_Set1_N-SET"/>
</dbReference>
<keyword evidence="3" id="KW-0489">Methyltransferase</keyword>
<feature type="compositionally biased region" description="Low complexity" evidence="15">
    <location>
        <begin position="861"/>
        <end position="879"/>
    </location>
</feature>
<dbReference type="OrthoDB" id="308383at2759"/>
<dbReference type="GO" id="GO:0003723">
    <property type="term" value="F:RNA binding"/>
    <property type="evidence" value="ECO:0007669"/>
    <property type="project" value="UniProtKB-KW"/>
</dbReference>
<dbReference type="InterPro" id="IPR037841">
    <property type="entry name" value="SET_SETD1A/B"/>
</dbReference>
<dbReference type="Pfam" id="PF00856">
    <property type="entry name" value="SET"/>
    <property type="match status" value="1"/>
</dbReference>
<dbReference type="SUPFAM" id="SSF54928">
    <property type="entry name" value="RNA-binding domain, RBD"/>
    <property type="match status" value="1"/>
</dbReference>
<organism evidence="18 19">
    <name type="scientific">Ancylostoma ceylanicum</name>
    <dbReference type="NCBI Taxonomy" id="53326"/>
    <lineage>
        <taxon>Eukaryota</taxon>
        <taxon>Metazoa</taxon>
        <taxon>Ecdysozoa</taxon>
        <taxon>Nematoda</taxon>
        <taxon>Chromadorea</taxon>
        <taxon>Rhabditida</taxon>
        <taxon>Rhabditina</taxon>
        <taxon>Rhabditomorpha</taxon>
        <taxon>Strongyloidea</taxon>
        <taxon>Ancylostomatidae</taxon>
        <taxon>Ancylostomatinae</taxon>
        <taxon>Ancylostoma</taxon>
    </lineage>
</organism>
<feature type="compositionally biased region" description="Low complexity" evidence="15">
    <location>
        <begin position="1202"/>
        <end position="1216"/>
    </location>
</feature>
<evidence type="ECO:0000256" key="13">
    <source>
        <dbReference type="ARBA" id="ARBA00049129"/>
    </source>
</evidence>
<evidence type="ECO:0000256" key="6">
    <source>
        <dbReference type="ARBA" id="ARBA00022853"/>
    </source>
</evidence>
<feature type="compositionally biased region" description="Polar residues" evidence="15">
    <location>
        <begin position="421"/>
        <end position="430"/>
    </location>
</feature>
<dbReference type="PROSITE" id="PS50868">
    <property type="entry name" value="POST_SET"/>
    <property type="match status" value="1"/>
</dbReference>
<feature type="region of interest" description="Disordered" evidence="15">
    <location>
        <begin position="417"/>
        <end position="486"/>
    </location>
</feature>
<keyword evidence="9" id="KW-0804">Transcription</keyword>
<feature type="compositionally biased region" description="Pro residues" evidence="15">
    <location>
        <begin position="611"/>
        <end position="631"/>
    </location>
</feature>
<dbReference type="CDD" id="cd19169">
    <property type="entry name" value="SET_SETD1"/>
    <property type="match status" value="1"/>
</dbReference>
<keyword evidence="19" id="KW-1185">Reference proteome</keyword>
<feature type="compositionally biased region" description="Basic residues" evidence="15">
    <location>
        <begin position="685"/>
        <end position="697"/>
    </location>
</feature>
<comment type="catalytic activity">
    <reaction evidence="12">
        <text>N(6)-methyl-L-lysyl(4)-[histone H3] + S-adenosyl-L-methionine = N(6),N(6)-dimethyl-L-lysyl(4)-[histone H3] + S-adenosyl-L-homocysteine + H(+)</text>
        <dbReference type="Rhea" id="RHEA:60268"/>
        <dbReference type="Rhea" id="RHEA-COMP:15540"/>
        <dbReference type="Rhea" id="RHEA-COMP:15543"/>
        <dbReference type="ChEBI" id="CHEBI:15378"/>
        <dbReference type="ChEBI" id="CHEBI:57856"/>
        <dbReference type="ChEBI" id="CHEBI:59789"/>
        <dbReference type="ChEBI" id="CHEBI:61929"/>
        <dbReference type="ChEBI" id="CHEBI:61976"/>
    </reaction>
</comment>
<feature type="compositionally biased region" description="Low complexity" evidence="15">
    <location>
        <begin position="700"/>
        <end position="710"/>
    </location>
</feature>
<keyword evidence="8" id="KW-0805">Transcription regulation</keyword>
<dbReference type="Pfam" id="PF00076">
    <property type="entry name" value="RRM_1"/>
    <property type="match status" value="1"/>
</dbReference>
<evidence type="ECO:0000256" key="7">
    <source>
        <dbReference type="ARBA" id="ARBA00022884"/>
    </source>
</evidence>
<evidence type="ECO:0000256" key="5">
    <source>
        <dbReference type="ARBA" id="ARBA00022691"/>
    </source>
</evidence>
<feature type="region of interest" description="Disordered" evidence="15">
    <location>
        <begin position="532"/>
        <end position="735"/>
    </location>
</feature>
<feature type="compositionally biased region" description="Basic and acidic residues" evidence="15">
    <location>
        <begin position="470"/>
        <end position="479"/>
    </location>
</feature>
<feature type="domain" description="SET" evidence="16">
    <location>
        <begin position="1599"/>
        <end position="1716"/>
    </location>
</feature>
<dbReference type="FunFam" id="2.170.270.10:FF:000010">
    <property type="entry name" value="Histone-lysine N-methyltransferase"/>
    <property type="match status" value="1"/>
</dbReference>
<dbReference type="SMART" id="SM00317">
    <property type="entry name" value="SET"/>
    <property type="match status" value="1"/>
</dbReference>
<reference evidence="19" key="1">
    <citation type="journal article" date="2015" name="Nat. Genet.">
        <title>The genome and transcriptome of the zoonotic hookworm Ancylostoma ceylanicum identify infection-specific gene families.</title>
        <authorList>
            <person name="Schwarz E.M."/>
            <person name="Hu Y."/>
            <person name="Antoshechkin I."/>
            <person name="Miller M.M."/>
            <person name="Sternberg P.W."/>
            <person name="Aroian R.V."/>
        </authorList>
    </citation>
    <scope>NUCLEOTIDE SEQUENCE</scope>
    <source>
        <strain evidence="19">HY135</strain>
    </source>
</reference>
<evidence type="ECO:0000256" key="4">
    <source>
        <dbReference type="ARBA" id="ARBA00022679"/>
    </source>
</evidence>
<dbReference type="InterPro" id="IPR046341">
    <property type="entry name" value="SET_dom_sf"/>
</dbReference>
<feature type="compositionally biased region" description="Polar residues" evidence="15">
    <location>
        <begin position="991"/>
        <end position="1009"/>
    </location>
</feature>
<dbReference type="SMART" id="SM01291">
    <property type="entry name" value="N-SET"/>
    <property type="match status" value="1"/>
</dbReference>
<dbReference type="InterPro" id="IPR001214">
    <property type="entry name" value="SET_dom"/>
</dbReference>
<keyword evidence="6" id="KW-0156">Chromatin regulator</keyword>
<dbReference type="Gene3D" id="3.30.70.330">
    <property type="match status" value="1"/>
</dbReference>
<feature type="domain" description="Post-SET" evidence="17">
    <location>
        <begin position="1722"/>
        <end position="1738"/>
    </location>
</feature>
<feature type="region of interest" description="Disordered" evidence="15">
    <location>
        <begin position="269"/>
        <end position="318"/>
    </location>
</feature>
<evidence type="ECO:0000313" key="18">
    <source>
        <dbReference type="EMBL" id="EYC21964.1"/>
    </source>
</evidence>
<dbReference type="PANTHER" id="PTHR45814:SF2">
    <property type="entry name" value="HISTONE-LYSINE N-METHYLTRANSFERASE SETD1"/>
    <property type="match status" value="1"/>
</dbReference>
<dbReference type="Proteomes" id="UP000024635">
    <property type="component" value="Unassembled WGS sequence"/>
</dbReference>
<comment type="caution">
    <text evidence="18">The sequence shown here is derived from an EMBL/GenBank/DDBJ whole genome shotgun (WGS) entry which is preliminary data.</text>
</comment>
<feature type="compositionally biased region" description="Basic and acidic residues" evidence="15">
    <location>
        <begin position="780"/>
        <end position="792"/>
    </location>
</feature>
<evidence type="ECO:0000259" key="17">
    <source>
        <dbReference type="PROSITE" id="PS50868"/>
    </source>
</evidence>
<comment type="subcellular location">
    <subcellularLocation>
        <location evidence="1">Nucleus</location>
    </subcellularLocation>
</comment>
<dbReference type="EC" id="2.1.1.354" evidence="2"/>
<keyword evidence="5" id="KW-0949">S-adenosyl-L-methionine</keyword>
<dbReference type="SMART" id="SM00508">
    <property type="entry name" value="PostSET"/>
    <property type="match status" value="1"/>
</dbReference>
<feature type="compositionally biased region" description="Low complexity" evidence="15">
    <location>
        <begin position="1235"/>
        <end position="1263"/>
    </location>
</feature>
<evidence type="ECO:0000256" key="12">
    <source>
        <dbReference type="ARBA" id="ARBA00047583"/>
    </source>
</evidence>
<accession>A0A016V2S4</accession>
<feature type="region of interest" description="Disordered" evidence="15">
    <location>
        <begin position="1"/>
        <end position="40"/>
    </location>
</feature>
<keyword evidence="7" id="KW-0694">RNA-binding</keyword>
<dbReference type="STRING" id="53326.A0A016V2S4"/>
<dbReference type="InterPro" id="IPR035979">
    <property type="entry name" value="RBD_domain_sf"/>
</dbReference>
<protein>
    <recommendedName>
        <fullName evidence="2">[histone H3]-lysine(4) N-trimethyltransferase</fullName>
        <ecNumber evidence="2">2.1.1.354</ecNumber>
    </recommendedName>
</protein>
<comment type="catalytic activity">
    <reaction evidence="13">
        <text>N(6),N(6)-dimethyl-L-lysyl(4)-[histone H3] + S-adenosyl-L-methionine = N(6),N(6),N(6)-trimethyl-L-lysyl(4)-[histone H3] + S-adenosyl-L-homocysteine + H(+)</text>
        <dbReference type="Rhea" id="RHEA:60272"/>
        <dbReference type="Rhea" id="RHEA-COMP:15537"/>
        <dbReference type="Rhea" id="RHEA-COMP:15540"/>
        <dbReference type="ChEBI" id="CHEBI:15378"/>
        <dbReference type="ChEBI" id="CHEBI:57856"/>
        <dbReference type="ChEBI" id="CHEBI:59789"/>
        <dbReference type="ChEBI" id="CHEBI:61961"/>
        <dbReference type="ChEBI" id="CHEBI:61976"/>
    </reaction>
</comment>
<evidence type="ECO:0000313" key="19">
    <source>
        <dbReference type="Proteomes" id="UP000024635"/>
    </source>
</evidence>